<dbReference type="AlphaFoldDB" id="A0A6S6LX12"/>
<evidence type="ECO:0000313" key="11">
    <source>
        <dbReference type="EMBL" id="BCG45868.1"/>
    </source>
</evidence>
<dbReference type="Gene3D" id="3.90.1640.10">
    <property type="entry name" value="inorganic pyrophosphatase (n-terminal core)"/>
    <property type="match status" value="2"/>
</dbReference>
<dbReference type="SUPFAM" id="SSF64182">
    <property type="entry name" value="DHH phosphoesterases"/>
    <property type="match status" value="1"/>
</dbReference>
<keyword evidence="6" id="KW-0464">Manganese</keyword>
<organism evidence="11 12">
    <name type="scientific">Citrifermentans bremense</name>
    <dbReference type="NCBI Taxonomy" id="60035"/>
    <lineage>
        <taxon>Bacteria</taxon>
        <taxon>Pseudomonadati</taxon>
        <taxon>Thermodesulfobacteriota</taxon>
        <taxon>Desulfuromonadia</taxon>
        <taxon>Geobacterales</taxon>
        <taxon>Geobacteraceae</taxon>
        <taxon>Citrifermentans</taxon>
    </lineage>
</organism>
<dbReference type="EMBL" id="AP023213">
    <property type="protein sequence ID" value="BCG45868.1"/>
    <property type="molecule type" value="Genomic_DNA"/>
</dbReference>
<accession>A0A6S6LX12</accession>
<dbReference type="Pfam" id="PF02833">
    <property type="entry name" value="DHHA2"/>
    <property type="match status" value="1"/>
</dbReference>
<evidence type="ECO:0000313" key="12">
    <source>
        <dbReference type="Proteomes" id="UP000515472"/>
    </source>
</evidence>
<dbReference type="InterPro" id="IPR004097">
    <property type="entry name" value="DHHA2"/>
</dbReference>
<comment type="subunit">
    <text evidence="2">Homohexamer.</text>
</comment>
<proteinExistence type="predicted"/>
<keyword evidence="12" id="KW-1185">Reference proteome</keyword>
<dbReference type="InterPro" id="IPR038763">
    <property type="entry name" value="DHH_sf"/>
</dbReference>
<dbReference type="SMART" id="SM01131">
    <property type="entry name" value="DHHA2"/>
    <property type="match status" value="1"/>
</dbReference>
<comment type="catalytic activity">
    <reaction evidence="8">
        <text>diphosphate + H2O = 2 phosphate + H(+)</text>
        <dbReference type="Rhea" id="RHEA:24576"/>
        <dbReference type="ChEBI" id="CHEBI:15377"/>
        <dbReference type="ChEBI" id="CHEBI:15378"/>
        <dbReference type="ChEBI" id="CHEBI:33019"/>
        <dbReference type="ChEBI" id="CHEBI:43474"/>
        <dbReference type="EC" id="3.6.1.1"/>
    </reaction>
</comment>
<evidence type="ECO:0000256" key="5">
    <source>
        <dbReference type="ARBA" id="ARBA00022801"/>
    </source>
</evidence>
<evidence type="ECO:0000256" key="6">
    <source>
        <dbReference type="ARBA" id="ARBA00023211"/>
    </source>
</evidence>
<dbReference type="Proteomes" id="UP000515472">
    <property type="component" value="Chromosome"/>
</dbReference>
<dbReference type="PROSITE" id="PS51371">
    <property type="entry name" value="CBS"/>
    <property type="match status" value="1"/>
</dbReference>
<evidence type="ECO:0000256" key="2">
    <source>
        <dbReference type="ARBA" id="ARBA00011643"/>
    </source>
</evidence>
<dbReference type="Pfam" id="PF01368">
    <property type="entry name" value="DHH"/>
    <property type="match status" value="1"/>
</dbReference>
<evidence type="ECO:0000256" key="1">
    <source>
        <dbReference type="ARBA" id="ARBA00001936"/>
    </source>
</evidence>
<keyword evidence="4" id="KW-0479">Metal-binding</keyword>
<dbReference type="SUPFAM" id="SSF75138">
    <property type="entry name" value="HprK N-terminal domain-like"/>
    <property type="match status" value="1"/>
</dbReference>
<dbReference type="InterPro" id="IPR001667">
    <property type="entry name" value="DDH_dom"/>
</dbReference>
<dbReference type="InterPro" id="IPR038222">
    <property type="entry name" value="DHHA2_dom_sf"/>
</dbReference>
<dbReference type="NCBIfam" id="NF011445">
    <property type="entry name" value="PRK14869.2-1"/>
    <property type="match status" value="1"/>
</dbReference>
<dbReference type="PANTHER" id="PTHR12112">
    <property type="entry name" value="BNIP - RELATED"/>
    <property type="match status" value="1"/>
</dbReference>
<keyword evidence="9" id="KW-0129">CBS domain</keyword>
<dbReference type="NCBIfam" id="NF011443">
    <property type="entry name" value="PRK14869.1-5"/>
    <property type="match status" value="1"/>
</dbReference>
<comment type="cofactor">
    <cofactor evidence="1">
        <name>Mn(2+)</name>
        <dbReference type="ChEBI" id="CHEBI:29035"/>
    </cofactor>
</comment>
<dbReference type="SUPFAM" id="SSF54631">
    <property type="entry name" value="CBS-domain pair"/>
    <property type="match status" value="1"/>
</dbReference>
<dbReference type="InterPro" id="IPR010766">
    <property type="entry name" value="DRTGG"/>
</dbReference>
<dbReference type="PANTHER" id="PTHR12112:SF22">
    <property type="entry name" value="MANGANESE-DEPENDENT INORGANIC PYROPHOSPHATASE-RELATED"/>
    <property type="match status" value="1"/>
</dbReference>
<evidence type="ECO:0000256" key="4">
    <source>
        <dbReference type="ARBA" id="ARBA00022723"/>
    </source>
</evidence>
<evidence type="ECO:0000256" key="9">
    <source>
        <dbReference type="PROSITE-ProRule" id="PRU00703"/>
    </source>
</evidence>
<dbReference type="InterPro" id="IPR046342">
    <property type="entry name" value="CBS_dom_sf"/>
</dbReference>
<evidence type="ECO:0000256" key="3">
    <source>
        <dbReference type="ARBA" id="ARBA00012146"/>
    </source>
</evidence>
<evidence type="ECO:0000259" key="10">
    <source>
        <dbReference type="PROSITE" id="PS51371"/>
    </source>
</evidence>
<evidence type="ECO:0000256" key="7">
    <source>
        <dbReference type="ARBA" id="ARBA00032535"/>
    </source>
</evidence>
<dbReference type="Gene3D" id="3.40.1390.20">
    <property type="entry name" value="HprK N-terminal domain-like"/>
    <property type="match status" value="1"/>
</dbReference>
<keyword evidence="5" id="KW-0378">Hydrolase</keyword>
<dbReference type="Gene3D" id="3.10.310.20">
    <property type="entry name" value="DHHA2 domain"/>
    <property type="match status" value="1"/>
</dbReference>
<dbReference type="GO" id="GO:0005737">
    <property type="term" value="C:cytoplasm"/>
    <property type="evidence" value="ECO:0007669"/>
    <property type="project" value="InterPro"/>
</dbReference>
<protein>
    <recommendedName>
        <fullName evidence="3">inorganic diphosphatase</fullName>
        <ecNumber evidence="3">3.6.1.1</ecNumber>
    </recommendedName>
    <alternativeName>
        <fullName evidence="7">Pyrophosphate phospho-hydrolase</fullName>
    </alternativeName>
</protein>
<dbReference type="Pfam" id="PF07085">
    <property type="entry name" value="DRTGG"/>
    <property type="match status" value="1"/>
</dbReference>
<dbReference type="FunFam" id="3.90.1640.10:FF:000001">
    <property type="entry name" value="Probable manganese-dependent inorganic pyrophosphatase"/>
    <property type="match status" value="1"/>
</dbReference>
<dbReference type="Pfam" id="PF00571">
    <property type="entry name" value="CBS"/>
    <property type="match status" value="1"/>
</dbReference>
<dbReference type="GO" id="GO:0004427">
    <property type="term" value="F:inorganic diphosphate phosphatase activity"/>
    <property type="evidence" value="ECO:0007669"/>
    <property type="project" value="UniProtKB-EC"/>
</dbReference>
<gene>
    <name evidence="11" type="ORF">GEOBRER4_n0641</name>
</gene>
<feature type="domain" description="CBS" evidence="10">
    <location>
        <begin position="80"/>
        <end position="137"/>
    </location>
</feature>
<dbReference type="GO" id="GO:0046872">
    <property type="term" value="F:metal ion binding"/>
    <property type="evidence" value="ECO:0007669"/>
    <property type="project" value="UniProtKB-KW"/>
</dbReference>
<dbReference type="EC" id="3.6.1.1" evidence="3"/>
<dbReference type="KEGG" id="gbn:GEOBRER4_06180"/>
<reference evidence="11 12" key="1">
    <citation type="submission" date="2020-06" db="EMBL/GenBank/DDBJ databases">
        <title>Interaction of electrochemicaly active bacteria, Geobacter bremensis R4 on different carbon anode.</title>
        <authorList>
            <person name="Meng L."/>
            <person name="Yoshida N."/>
        </authorList>
    </citation>
    <scope>NUCLEOTIDE SEQUENCE [LARGE SCALE GENOMIC DNA]</scope>
    <source>
        <strain evidence="11 12">R4</strain>
    </source>
</reference>
<dbReference type="InterPro" id="IPR028979">
    <property type="entry name" value="Ser_kin/Pase_Hpr-like_N_sf"/>
</dbReference>
<dbReference type="InterPro" id="IPR000644">
    <property type="entry name" value="CBS_dom"/>
</dbReference>
<sequence>MIIQGTMEKEIYIIGHRNPDTDSVASAIAYARLKRELGEERVTAAMAGALNPQTTWLLSRLGIKAPLYLADVHPKVRDVIRRTAVSVAETAPLLTALELFHHHGIRVLPVLDQRGAPTGVIPLLKIAERSLATGPASLRLVTASLDSLAACLEASFLAGSGDGAVETLHLFVGAMAEESFTAKISGFDPVNLVVVTGDRRSIQLSAIERGVRLLVVTGGLAVDADVVRLAEQNGVALLSTPLDTAATVSRARLATPAGHLADTGFESVSVGAPLGRLREKLLHSGETAVLVLEEDGTLAGVATKSSLFEPLPYALILVDHNELSQSVPGAEDLEILEVVDHHKLGNPPTSNPIPFITAPVGSTCTIVASLYEEHRVTPSAETAALLLAGILSDTVILKSPTTTAKDRDTVSRLAVLAGLDWQAFGAEIFAASGALSGYGSPDRVVGSDFKLFSQGEIRFGVGQVEVFGFAEFEEMKTELRGALSSLREKEGLEVAGLMVTDISSESTMFLMDGGQGYSRFMGYPQPEPQVFEMKGVMSRKKQLVPHLIKVLGGR</sequence>
<name>A0A6S6LX12_9BACT</name>
<evidence type="ECO:0000256" key="8">
    <source>
        <dbReference type="ARBA" id="ARBA00047820"/>
    </source>
</evidence>